<reference evidence="12 13" key="1">
    <citation type="journal article" date="2007" name="Nature">
        <title>Evolution of genes and genomes on the Drosophila phylogeny.</title>
        <authorList>
            <consortium name="Drosophila 12 Genomes Consortium"/>
            <person name="Clark A.G."/>
            <person name="Eisen M.B."/>
            <person name="Smith D.R."/>
            <person name="Bergman C.M."/>
            <person name="Oliver B."/>
            <person name="Markow T.A."/>
            <person name="Kaufman T.C."/>
            <person name="Kellis M."/>
            <person name="Gelbart W."/>
            <person name="Iyer V.N."/>
            <person name="Pollard D.A."/>
            <person name="Sackton T.B."/>
            <person name="Larracuente A.M."/>
            <person name="Singh N.D."/>
            <person name="Abad J.P."/>
            <person name="Abt D.N."/>
            <person name="Adryan B."/>
            <person name="Aguade M."/>
            <person name="Akashi H."/>
            <person name="Anderson W.W."/>
            <person name="Aquadro C.F."/>
            <person name="Ardell D.H."/>
            <person name="Arguello R."/>
            <person name="Artieri C.G."/>
            <person name="Barbash D.A."/>
            <person name="Barker D."/>
            <person name="Barsanti P."/>
            <person name="Batterham P."/>
            <person name="Batzoglou S."/>
            <person name="Begun D."/>
            <person name="Bhutkar A."/>
            <person name="Blanco E."/>
            <person name="Bosak S.A."/>
            <person name="Bradley R.K."/>
            <person name="Brand A.D."/>
            <person name="Brent M.R."/>
            <person name="Brooks A.N."/>
            <person name="Brown R.H."/>
            <person name="Butlin R.K."/>
            <person name="Caggese C."/>
            <person name="Calvi B.R."/>
            <person name="Bernardo de Carvalho A."/>
            <person name="Caspi A."/>
            <person name="Castrezana S."/>
            <person name="Celniker S.E."/>
            <person name="Chang J.L."/>
            <person name="Chapple C."/>
            <person name="Chatterji S."/>
            <person name="Chinwalla A."/>
            <person name="Civetta A."/>
            <person name="Clifton S.W."/>
            <person name="Comeron J.M."/>
            <person name="Costello J.C."/>
            <person name="Coyne J.A."/>
            <person name="Daub J."/>
            <person name="David R.G."/>
            <person name="Delcher A.L."/>
            <person name="Delehaunty K."/>
            <person name="Do C.B."/>
            <person name="Ebling H."/>
            <person name="Edwards K."/>
            <person name="Eickbush T."/>
            <person name="Evans J.D."/>
            <person name="Filipski A."/>
            <person name="Findeiss S."/>
            <person name="Freyhult E."/>
            <person name="Fulton L."/>
            <person name="Fulton R."/>
            <person name="Garcia A.C."/>
            <person name="Gardiner A."/>
            <person name="Garfield D.A."/>
            <person name="Garvin B.E."/>
            <person name="Gibson G."/>
            <person name="Gilbert D."/>
            <person name="Gnerre S."/>
            <person name="Godfrey J."/>
            <person name="Good R."/>
            <person name="Gotea V."/>
            <person name="Gravely B."/>
            <person name="Greenberg A.J."/>
            <person name="Griffiths-Jones S."/>
            <person name="Gross S."/>
            <person name="Guigo R."/>
            <person name="Gustafson E.A."/>
            <person name="Haerty W."/>
            <person name="Hahn M.W."/>
            <person name="Halligan D.L."/>
            <person name="Halpern A.L."/>
            <person name="Halter G.M."/>
            <person name="Han M.V."/>
            <person name="Heger A."/>
            <person name="Hillier L."/>
            <person name="Hinrichs A.S."/>
            <person name="Holmes I."/>
            <person name="Hoskins R.A."/>
            <person name="Hubisz M.J."/>
            <person name="Hultmark D."/>
            <person name="Huntley M.A."/>
            <person name="Jaffe D.B."/>
            <person name="Jagadeeshan S."/>
            <person name="Jeck W.R."/>
            <person name="Johnson J."/>
            <person name="Jones C.D."/>
            <person name="Jordan W.C."/>
            <person name="Karpen G.H."/>
            <person name="Kataoka E."/>
            <person name="Keightley P.D."/>
            <person name="Kheradpour P."/>
            <person name="Kirkness E.F."/>
            <person name="Koerich L.B."/>
            <person name="Kristiansen K."/>
            <person name="Kudrna D."/>
            <person name="Kulathinal R.J."/>
            <person name="Kumar S."/>
            <person name="Kwok R."/>
            <person name="Lander E."/>
            <person name="Langley C.H."/>
            <person name="Lapoint R."/>
            <person name="Lazzaro B.P."/>
            <person name="Lee S.J."/>
            <person name="Levesque L."/>
            <person name="Li R."/>
            <person name="Lin C.F."/>
            <person name="Lin M.F."/>
            <person name="Lindblad-Toh K."/>
            <person name="Llopart A."/>
            <person name="Long M."/>
            <person name="Low L."/>
            <person name="Lozovsky E."/>
            <person name="Lu J."/>
            <person name="Luo M."/>
            <person name="Machado C.A."/>
            <person name="Makalowski W."/>
            <person name="Marzo M."/>
            <person name="Matsuda M."/>
            <person name="Matzkin L."/>
            <person name="McAllister B."/>
            <person name="McBride C.S."/>
            <person name="McKernan B."/>
            <person name="McKernan K."/>
            <person name="Mendez-Lago M."/>
            <person name="Minx P."/>
            <person name="Mollenhauer M.U."/>
            <person name="Montooth K."/>
            <person name="Mount S.M."/>
            <person name="Mu X."/>
            <person name="Myers E."/>
            <person name="Negre B."/>
            <person name="Newfeld S."/>
            <person name="Nielsen R."/>
            <person name="Noor M.A."/>
            <person name="O'Grady P."/>
            <person name="Pachter L."/>
            <person name="Papaceit M."/>
            <person name="Parisi M.J."/>
            <person name="Parisi M."/>
            <person name="Parts L."/>
            <person name="Pedersen J.S."/>
            <person name="Pesole G."/>
            <person name="Phillippy A.M."/>
            <person name="Ponting C.P."/>
            <person name="Pop M."/>
            <person name="Porcelli D."/>
            <person name="Powell J.R."/>
            <person name="Prohaska S."/>
            <person name="Pruitt K."/>
            <person name="Puig M."/>
            <person name="Quesneville H."/>
            <person name="Ram K.R."/>
            <person name="Rand D."/>
            <person name="Rasmussen M.D."/>
            <person name="Reed L.K."/>
            <person name="Reenan R."/>
            <person name="Reily A."/>
            <person name="Remington K.A."/>
            <person name="Rieger T.T."/>
            <person name="Ritchie M.G."/>
            <person name="Robin C."/>
            <person name="Rogers Y.H."/>
            <person name="Rohde C."/>
            <person name="Rozas J."/>
            <person name="Rubenfield M.J."/>
            <person name="Ruiz A."/>
            <person name="Russo S."/>
            <person name="Salzberg S.L."/>
            <person name="Sanchez-Gracia A."/>
            <person name="Saranga D.J."/>
            <person name="Sato H."/>
            <person name="Schaeffer S.W."/>
            <person name="Schatz M.C."/>
            <person name="Schlenke T."/>
            <person name="Schwartz R."/>
            <person name="Segarra C."/>
            <person name="Singh R.S."/>
            <person name="Sirot L."/>
            <person name="Sirota M."/>
            <person name="Sisneros N.B."/>
            <person name="Smith C.D."/>
            <person name="Smith T.F."/>
            <person name="Spieth J."/>
            <person name="Stage D.E."/>
            <person name="Stark A."/>
            <person name="Stephan W."/>
            <person name="Strausberg R.L."/>
            <person name="Strempel S."/>
            <person name="Sturgill D."/>
            <person name="Sutton G."/>
            <person name="Sutton G.G."/>
            <person name="Tao W."/>
            <person name="Teichmann S."/>
            <person name="Tobari Y.N."/>
            <person name="Tomimura Y."/>
            <person name="Tsolas J.M."/>
            <person name="Valente V.L."/>
            <person name="Venter E."/>
            <person name="Venter J.C."/>
            <person name="Vicario S."/>
            <person name="Vieira F.G."/>
            <person name="Vilella A.J."/>
            <person name="Villasante A."/>
            <person name="Walenz B."/>
            <person name="Wang J."/>
            <person name="Wasserman M."/>
            <person name="Watts T."/>
            <person name="Wilson D."/>
            <person name="Wilson R.K."/>
            <person name="Wing R.A."/>
            <person name="Wolfner M.F."/>
            <person name="Wong A."/>
            <person name="Wong G.K."/>
            <person name="Wu C.I."/>
            <person name="Wu G."/>
            <person name="Yamamoto D."/>
            <person name="Yang H.P."/>
            <person name="Yang S.P."/>
            <person name="Yorke J.A."/>
            <person name="Yoshida K."/>
            <person name="Zdobnov E."/>
            <person name="Zhang P."/>
            <person name="Zhang Y."/>
            <person name="Zimin A.V."/>
            <person name="Baldwin J."/>
            <person name="Abdouelleil A."/>
            <person name="Abdulkadir J."/>
            <person name="Abebe A."/>
            <person name="Abera B."/>
            <person name="Abreu J."/>
            <person name="Acer S.C."/>
            <person name="Aftuck L."/>
            <person name="Alexander A."/>
            <person name="An P."/>
            <person name="Anderson E."/>
            <person name="Anderson S."/>
            <person name="Arachi H."/>
            <person name="Azer M."/>
            <person name="Bachantsang P."/>
            <person name="Barry A."/>
            <person name="Bayul T."/>
            <person name="Berlin A."/>
            <person name="Bessette D."/>
            <person name="Bloom T."/>
            <person name="Blye J."/>
            <person name="Boguslavskiy L."/>
            <person name="Bonnet C."/>
            <person name="Boukhgalter B."/>
            <person name="Bourzgui I."/>
            <person name="Brown A."/>
            <person name="Cahill P."/>
            <person name="Channer S."/>
            <person name="Cheshatsang Y."/>
            <person name="Chuda L."/>
            <person name="Citroen M."/>
            <person name="Collymore A."/>
            <person name="Cooke P."/>
            <person name="Costello M."/>
            <person name="D'Aco K."/>
            <person name="Daza R."/>
            <person name="De Haan G."/>
            <person name="DeGray S."/>
            <person name="DeMaso C."/>
            <person name="Dhargay N."/>
            <person name="Dooley K."/>
            <person name="Dooley E."/>
            <person name="Doricent M."/>
            <person name="Dorje P."/>
            <person name="Dorjee K."/>
            <person name="Dupes A."/>
            <person name="Elong R."/>
            <person name="Falk J."/>
            <person name="Farina A."/>
            <person name="Faro S."/>
            <person name="Ferguson D."/>
            <person name="Fisher S."/>
            <person name="Foley C.D."/>
            <person name="Franke A."/>
            <person name="Friedrich D."/>
            <person name="Gadbois L."/>
            <person name="Gearin G."/>
            <person name="Gearin C.R."/>
            <person name="Giannoukos G."/>
            <person name="Goode T."/>
            <person name="Graham J."/>
            <person name="Grandbois E."/>
            <person name="Grewal S."/>
            <person name="Gyaltsen K."/>
            <person name="Hafez N."/>
            <person name="Hagos B."/>
            <person name="Hall J."/>
            <person name="Henson C."/>
            <person name="Hollinger A."/>
            <person name="Honan T."/>
            <person name="Huard M.D."/>
            <person name="Hughes L."/>
            <person name="Hurhula B."/>
            <person name="Husby M.E."/>
            <person name="Kamat A."/>
            <person name="Kanga B."/>
            <person name="Kashin S."/>
            <person name="Khazanovich D."/>
            <person name="Kisner P."/>
            <person name="Lance K."/>
            <person name="Lara M."/>
            <person name="Lee W."/>
            <person name="Lennon N."/>
            <person name="Letendre F."/>
            <person name="LeVine R."/>
            <person name="Lipovsky A."/>
            <person name="Liu X."/>
            <person name="Liu J."/>
            <person name="Liu S."/>
            <person name="Lokyitsang T."/>
            <person name="Lokyitsang Y."/>
            <person name="Lubonja R."/>
            <person name="Lui A."/>
            <person name="MacDonald P."/>
            <person name="Magnisalis V."/>
            <person name="Maru K."/>
            <person name="Matthews C."/>
            <person name="McCusker W."/>
            <person name="McDonough S."/>
            <person name="Mehta T."/>
            <person name="Meldrim J."/>
            <person name="Meneus L."/>
            <person name="Mihai O."/>
            <person name="Mihalev A."/>
            <person name="Mihova T."/>
            <person name="Mittelman R."/>
            <person name="Mlenga V."/>
            <person name="Montmayeur A."/>
            <person name="Mulrain L."/>
            <person name="Navidi A."/>
            <person name="Naylor J."/>
            <person name="Negash T."/>
            <person name="Nguyen T."/>
            <person name="Nguyen N."/>
            <person name="Nicol R."/>
            <person name="Norbu C."/>
            <person name="Norbu N."/>
            <person name="Novod N."/>
            <person name="O'Neill B."/>
            <person name="Osman S."/>
            <person name="Markiewicz E."/>
            <person name="Oyono O.L."/>
            <person name="Patti C."/>
            <person name="Phunkhang P."/>
            <person name="Pierre F."/>
            <person name="Priest M."/>
            <person name="Raghuraman S."/>
            <person name="Rege F."/>
            <person name="Reyes R."/>
            <person name="Rise C."/>
            <person name="Rogov P."/>
            <person name="Ross K."/>
            <person name="Ryan E."/>
            <person name="Settipalli S."/>
            <person name="Shea T."/>
            <person name="Sherpa N."/>
            <person name="Shi L."/>
            <person name="Shih D."/>
            <person name="Sparrow T."/>
            <person name="Spaulding J."/>
            <person name="Stalker J."/>
            <person name="Stange-Thomann N."/>
            <person name="Stavropoulos S."/>
            <person name="Stone C."/>
            <person name="Strader C."/>
            <person name="Tesfaye S."/>
            <person name="Thomson T."/>
            <person name="Thoulutsang Y."/>
            <person name="Thoulutsang D."/>
            <person name="Topham K."/>
            <person name="Topping I."/>
            <person name="Tsamla T."/>
            <person name="Vassiliev H."/>
            <person name="Vo A."/>
            <person name="Wangchuk T."/>
            <person name="Wangdi T."/>
            <person name="Weiand M."/>
            <person name="Wilkinson J."/>
            <person name="Wilson A."/>
            <person name="Yadav S."/>
            <person name="Young G."/>
            <person name="Yu Q."/>
            <person name="Zembek L."/>
            <person name="Zhong D."/>
            <person name="Zimmer A."/>
            <person name="Zwirko Z."/>
            <person name="Jaffe D.B."/>
            <person name="Alvarez P."/>
            <person name="Brockman W."/>
            <person name="Butler J."/>
            <person name="Chin C."/>
            <person name="Gnerre S."/>
            <person name="Grabherr M."/>
            <person name="Kleber M."/>
            <person name="Mauceli E."/>
            <person name="MacCallum I."/>
        </authorList>
    </citation>
    <scope>NUCLEOTIDE SEQUENCE [LARGE SCALE GENOMIC DNA]</scope>
    <source>
        <strain evidence="13">Tucson 14030-0811.24</strain>
    </source>
</reference>
<dbReference type="GO" id="GO:0046872">
    <property type="term" value="F:metal ion binding"/>
    <property type="evidence" value="ECO:0007669"/>
    <property type="project" value="UniProtKB-KW"/>
</dbReference>
<evidence type="ECO:0000256" key="6">
    <source>
        <dbReference type="ARBA" id="ARBA00022989"/>
    </source>
</evidence>
<keyword evidence="4 11" id="KW-0812">Transmembrane</keyword>
<dbReference type="SMR" id="B4MU15"/>
<protein>
    <submittedName>
        <fullName evidence="12">Uncharacterized protein</fullName>
    </submittedName>
</protein>
<dbReference type="InterPro" id="IPR000175">
    <property type="entry name" value="Na/ntran_symport"/>
</dbReference>
<feature type="transmembrane region" description="Helical" evidence="11">
    <location>
        <begin position="472"/>
        <end position="496"/>
    </location>
</feature>
<evidence type="ECO:0000256" key="11">
    <source>
        <dbReference type="SAM" id="Phobius"/>
    </source>
</evidence>
<dbReference type="EMBL" id="CH963852">
    <property type="protein sequence ID" value="EDW75604.2"/>
    <property type="molecule type" value="Genomic_DNA"/>
</dbReference>
<keyword evidence="8" id="KW-0479">Metal-binding</keyword>
<dbReference type="PRINTS" id="PR00176">
    <property type="entry name" value="NANEUSMPORT"/>
</dbReference>
<evidence type="ECO:0000256" key="10">
    <source>
        <dbReference type="SAM" id="MobiDB-lite"/>
    </source>
</evidence>
<feature type="region of interest" description="Disordered" evidence="10">
    <location>
        <begin position="1"/>
        <end position="34"/>
    </location>
</feature>
<dbReference type="OrthoDB" id="8041999at2759"/>
<feature type="transmembrane region" description="Helical" evidence="11">
    <location>
        <begin position="98"/>
        <end position="121"/>
    </location>
</feature>
<evidence type="ECO:0000256" key="7">
    <source>
        <dbReference type="ARBA" id="ARBA00023136"/>
    </source>
</evidence>
<feature type="transmembrane region" description="Helical" evidence="11">
    <location>
        <begin position="403"/>
        <end position="432"/>
    </location>
</feature>
<evidence type="ECO:0000256" key="5">
    <source>
        <dbReference type="ARBA" id="ARBA00022847"/>
    </source>
</evidence>
<evidence type="ECO:0000256" key="2">
    <source>
        <dbReference type="ARBA" id="ARBA00006459"/>
    </source>
</evidence>
<dbReference type="SUPFAM" id="SSF161070">
    <property type="entry name" value="SNF-like"/>
    <property type="match status" value="1"/>
</dbReference>
<keyword evidence="13" id="KW-1185">Reference proteome</keyword>
<feature type="binding site" evidence="8">
    <location>
        <position position="77"/>
    </location>
    <ligand>
        <name>Na(+)</name>
        <dbReference type="ChEBI" id="CHEBI:29101"/>
        <label>1</label>
    </ligand>
</feature>
<feature type="transmembrane region" description="Helical" evidence="11">
    <location>
        <begin position="517"/>
        <end position="537"/>
    </location>
</feature>
<dbReference type="GO" id="GO:0015375">
    <property type="term" value="F:glycine:sodium symporter activity"/>
    <property type="evidence" value="ECO:0007669"/>
    <property type="project" value="TreeGrafter"/>
</dbReference>
<dbReference type="eggNOG" id="KOG3659">
    <property type="taxonomic scope" value="Eukaryota"/>
</dbReference>
<keyword evidence="5" id="KW-0769">Symport</keyword>
<dbReference type="InParanoid" id="B4MU15"/>
<dbReference type="PROSITE" id="PS50267">
    <property type="entry name" value="NA_NEUROTRAN_SYMP_3"/>
    <property type="match status" value="1"/>
</dbReference>
<keyword evidence="3" id="KW-0813">Transport</keyword>
<proteinExistence type="inferred from homology"/>
<dbReference type="InterPro" id="IPR037272">
    <property type="entry name" value="SNS_sf"/>
</dbReference>
<evidence type="ECO:0000313" key="12">
    <source>
        <dbReference type="EMBL" id="EDW75604.2"/>
    </source>
</evidence>
<keyword evidence="8" id="KW-0915">Sodium</keyword>
<comment type="subcellular location">
    <subcellularLocation>
        <location evidence="1">Membrane</location>
        <topology evidence="1">Multi-pass membrane protein</topology>
    </subcellularLocation>
</comment>
<dbReference type="HOGENOM" id="CLU_427156_0_0_1"/>
<feature type="compositionally biased region" description="Gly residues" evidence="10">
    <location>
        <begin position="1"/>
        <end position="19"/>
    </location>
</feature>
<evidence type="ECO:0000313" key="13">
    <source>
        <dbReference type="Proteomes" id="UP000007798"/>
    </source>
</evidence>
<dbReference type="PANTHER" id="PTHR11616:SF240">
    <property type="entry name" value="BLOATED TUBULES, ISOFORM B-RELATED"/>
    <property type="match status" value="1"/>
</dbReference>
<dbReference type="KEGG" id="dwi:6641766"/>
<dbReference type="Proteomes" id="UP000007798">
    <property type="component" value="Unassembled WGS sequence"/>
</dbReference>
<dbReference type="GO" id="GO:0005886">
    <property type="term" value="C:plasma membrane"/>
    <property type="evidence" value="ECO:0007669"/>
    <property type="project" value="TreeGrafter"/>
</dbReference>
<feature type="transmembrane region" description="Helical" evidence="11">
    <location>
        <begin position="549"/>
        <end position="569"/>
    </location>
</feature>
<organism evidence="12 13">
    <name type="scientific">Drosophila willistoni</name>
    <name type="common">Fruit fly</name>
    <dbReference type="NCBI Taxonomy" id="7260"/>
    <lineage>
        <taxon>Eukaryota</taxon>
        <taxon>Metazoa</taxon>
        <taxon>Ecdysozoa</taxon>
        <taxon>Arthropoda</taxon>
        <taxon>Hexapoda</taxon>
        <taxon>Insecta</taxon>
        <taxon>Pterygota</taxon>
        <taxon>Neoptera</taxon>
        <taxon>Endopterygota</taxon>
        <taxon>Diptera</taxon>
        <taxon>Brachycera</taxon>
        <taxon>Muscomorpha</taxon>
        <taxon>Ephydroidea</taxon>
        <taxon>Drosophilidae</taxon>
        <taxon>Drosophila</taxon>
        <taxon>Sophophora</taxon>
    </lineage>
</organism>
<keyword evidence="6 11" id="KW-1133">Transmembrane helix</keyword>
<evidence type="ECO:0000256" key="9">
    <source>
        <dbReference type="PIRSR" id="PIRSR600175-2"/>
    </source>
</evidence>
<feature type="disulfide bond" evidence="9">
    <location>
        <begin position="181"/>
        <end position="190"/>
    </location>
</feature>
<feature type="transmembrane region" description="Helical" evidence="11">
    <location>
        <begin position="228"/>
        <end position="248"/>
    </location>
</feature>
<accession>B4MU15</accession>
<keyword evidence="7 11" id="KW-0472">Membrane</keyword>
<feature type="transmembrane region" description="Helical" evidence="11">
    <location>
        <begin position="299"/>
        <end position="328"/>
    </location>
</feature>
<dbReference type="PANTHER" id="PTHR11616">
    <property type="entry name" value="SODIUM/CHLORIDE DEPENDENT TRANSPORTER"/>
    <property type="match status" value="1"/>
</dbReference>
<feature type="transmembrane region" description="Helical" evidence="11">
    <location>
        <begin position="142"/>
        <end position="169"/>
    </location>
</feature>
<evidence type="ECO:0000256" key="1">
    <source>
        <dbReference type="ARBA" id="ARBA00004141"/>
    </source>
</evidence>
<gene>
    <name evidence="12" type="primary">Dwil\GK23947</name>
    <name evidence="12" type="ORF">Dwil_GK23947</name>
</gene>
<feature type="transmembrane region" description="Helical" evidence="11">
    <location>
        <begin position="444"/>
        <end position="466"/>
    </location>
</feature>
<dbReference type="Pfam" id="PF00209">
    <property type="entry name" value="SNF"/>
    <property type="match status" value="1"/>
</dbReference>
<comment type="similarity">
    <text evidence="2">Belongs to the sodium:neurotransmitter symporter (SNF) (TC 2.A.22) family.</text>
</comment>
<sequence length="621" mass="70377">MLFGGGGADDCENGGGGRGGGHDEGGGGRRHRARQVHSLAVRTTSAYDTLERPFRHDKLRGRWSKSADFYFATSSHAFSSMLFSDLPVWGLMFGGWKYFLLSYLLAIIFSSLPIFLIQTFLGQFSSSGTISAFRVSPIFKGIGYSILLLNLATLTYYSIFAAVPFIYAVNSLHPIIPWMSCNNTYNTVNCSTHTTYNQDDVWQDPHSTVEFFRSVVASTSAGSGSLTISWSLLIAVVSLWLFVLALILKPISFIGKTFRCACIVMFSFFLSTFIFMVIHMDVTWTTLFHYFNPTLPDSWSAIFPAMQQGILMAPLMLGPGWGSVLTLASYNSFRTDAEKFSIWVSVTHILIAVMAFVCGQVANDHFEGHVGMLRWHVDEDHEMQFLYLCYAYLFGSYSTLSNLWSFLFFIVIFIAELCALVIQVLNILTALFDEFEQLRPKKKYVIFSLVFFLMMTSIYFCTQLGFRQMSSLPYVLVLSQLIISGILIMMTTWIYGRVRFQCDLQFMLGKTISSMKIYFIRFATPIFLVICVLQNAFHLATDNGSQLHHSVIGVTQGIICLVAIFYMVYKICQTSGTWRHRLRQCFTPHDWHPVDADNRRFYEEIMGTSEMLVIDSNANNT</sequence>
<feature type="transmembrane region" description="Helical" evidence="11">
    <location>
        <begin position="260"/>
        <end position="279"/>
    </location>
</feature>
<evidence type="ECO:0000256" key="4">
    <source>
        <dbReference type="ARBA" id="ARBA00022692"/>
    </source>
</evidence>
<name>B4MU15_DROWI</name>
<evidence type="ECO:0000256" key="8">
    <source>
        <dbReference type="PIRSR" id="PIRSR600175-1"/>
    </source>
</evidence>
<keyword evidence="9" id="KW-1015">Disulfide bond</keyword>
<feature type="transmembrane region" description="Helical" evidence="11">
    <location>
        <begin position="340"/>
        <end position="362"/>
    </location>
</feature>
<evidence type="ECO:0000256" key="3">
    <source>
        <dbReference type="ARBA" id="ARBA00022448"/>
    </source>
</evidence>
<dbReference type="AlphaFoldDB" id="B4MU15"/>